<keyword evidence="3" id="KW-0551">Lipid droplet</keyword>
<evidence type="ECO:0000256" key="2">
    <source>
        <dbReference type="ARBA" id="ARBA00006311"/>
    </source>
</evidence>
<comment type="subcellular location">
    <subcellularLocation>
        <location evidence="1">Lipid droplet</location>
    </subcellularLocation>
</comment>
<reference evidence="4 5" key="1">
    <citation type="journal article" date="2023" name="Arcadia Sci">
        <title>De novo assembly of a long-read Amblyomma americanum tick genome.</title>
        <authorList>
            <person name="Chou S."/>
            <person name="Poskanzer K.E."/>
            <person name="Rollins M."/>
            <person name="Thuy-Boun P.S."/>
        </authorList>
    </citation>
    <scope>NUCLEOTIDE SEQUENCE [LARGE SCALE GENOMIC DNA]</scope>
    <source>
        <strain evidence="4">F_SG_1</strain>
        <tissue evidence="4">Salivary glands</tissue>
    </source>
</reference>
<dbReference type="PANTHER" id="PTHR14024:SF49">
    <property type="entry name" value="LIPID STORAGE DROPLETS SURFACE-BINDING PROTEIN 1"/>
    <property type="match status" value="1"/>
</dbReference>
<dbReference type="PANTHER" id="PTHR14024">
    <property type="entry name" value="PERILIPIN"/>
    <property type="match status" value="1"/>
</dbReference>
<comment type="similarity">
    <text evidence="2">Belongs to the perilipin family.</text>
</comment>
<keyword evidence="5" id="KW-1185">Reference proteome</keyword>
<dbReference type="Pfam" id="PF03036">
    <property type="entry name" value="Perilipin"/>
    <property type="match status" value="1"/>
</dbReference>
<dbReference type="AlphaFoldDB" id="A0AAQ4DFZ9"/>
<name>A0AAQ4DFZ9_AMBAM</name>
<dbReference type="Proteomes" id="UP001321473">
    <property type="component" value="Unassembled WGS sequence"/>
</dbReference>
<comment type="caution">
    <text evidence="4">The sequence shown here is derived from an EMBL/GenBank/DDBJ whole genome shotgun (WGS) entry which is preliminary data.</text>
</comment>
<organism evidence="4 5">
    <name type="scientific">Amblyomma americanum</name>
    <name type="common">Lone star tick</name>
    <dbReference type="NCBI Taxonomy" id="6943"/>
    <lineage>
        <taxon>Eukaryota</taxon>
        <taxon>Metazoa</taxon>
        <taxon>Ecdysozoa</taxon>
        <taxon>Arthropoda</taxon>
        <taxon>Chelicerata</taxon>
        <taxon>Arachnida</taxon>
        <taxon>Acari</taxon>
        <taxon>Parasitiformes</taxon>
        <taxon>Ixodida</taxon>
        <taxon>Ixodoidea</taxon>
        <taxon>Ixodidae</taxon>
        <taxon>Amblyomminae</taxon>
        <taxon>Amblyomma</taxon>
    </lineage>
</organism>
<accession>A0AAQ4DFZ9</accession>
<evidence type="ECO:0000256" key="1">
    <source>
        <dbReference type="ARBA" id="ARBA00004502"/>
    </source>
</evidence>
<dbReference type="GO" id="GO:0005811">
    <property type="term" value="C:lipid droplet"/>
    <property type="evidence" value="ECO:0007669"/>
    <property type="project" value="UniProtKB-SubCell"/>
</dbReference>
<evidence type="ECO:0000313" key="5">
    <source>
        <dbReference type="Proteomes" id="UP001321473"/>
    </source>
</evidence>
<dbReference type="InterPro" id="IPR004279">
    <property type="entry name" value="Perilipin"/>
</dbReference>
<evidence type="ECO:0000313" key="4">
    <source>
        <dbReference type="EMBL" id="KAK8761389.1"/>
    </source>
</evidence>
<dbReference type="GO" id="GO:0010890">
    <property type="term" value="P:positive regulation of triglyceride storage"/>
    <property type="evidence" value="ECO:0007669"/>
    <property type="project" value="TreeGrafter"/>
</dbReference>
<protein>
    <submittedName>
        <fullName evidence="4">Uncharacterized protein</fullName>
    </submittedName>
</protein>
<sequence length="221" mass="24588">MVNHGNVDGREGPLDDLEGFEPDIEEFEIPGEAYEDLESSDDSDERDAIRRFRFVKRFAAVPSVNFALFAASHLYSAFKEDYSTAGKVLDMVERCASLAYANLGQPVVDRLSTPLLVADLLACTALKKLELCCPEISKRPHEIIADVREFGQRKYDAIHAYVGEKVEAGRDFSECIATAAAHPVATARDCLRLAGDFAERQLGEAEAICEEVRMCELFCHY</sequence>
<evidence type="ECO:0000256" key="3">
    <source>
        <dbReference type="ARBA" id="ARBA00022677"/>
    </source>
</evidence>
<proteinExistence type="inferred from homology"/>
<dbReference type="EMBL" id="JARKHS020031219">
    <property type="protein sequence ID" value="KAK8761389.1"/>
    <property type="molecule type" value="Genomic_DNA"/>
</dbReference>
<gene>
    <name evidence="4" type="ORF">V5799_027347</name>
</gene>
<dbReference type="GO" id="GO:0019915">
    <property type="term" value="P:lipid storage"/>
    <property type="evidence" value="ECO:0007669"/>
    <property type="project" value="TreeGrafter"/>
</dbReference>
<dbReference type="GO" id="GO:0005829">
    <property type="term" value="C:cytosol"/>
    <property type="evidence" value="ECO:0007669"/>
    <property type="project" value="TreeGrafter"/>
</dbReference>